<dbReference type="PANTHER" id="PTHR21666">
    <property type="entry name" value="PEPTIDASE-RELATED"/>
    <property type="match status" value="1"/>
</dbReference>
<dbReference type="InterPro" id="IPR011055">
    <property type="entry name" value="Dup_hybrid_motif"/>
</dbReference>
<evidence type="ECO:0000259" key="2">
    <source>
        <dbReference type="Pfam" id="PF01551"/>
    </source>
</evidence>
<sequence>MRKRYIEYVTHGEDGTAERVLVPMRYVYGFAAAALMGLFTFAGMAGSYSRMLVKAETVNRLREELAMSRRDYQHLEKQTHEKDVQAASLGSLATEVSAIYGLTAGKLTLPHGLNVGKFAPAKAKSGKPEAVAVAAAQAALKDDTAFFNDESYMKSLDTYVALKDTAATGGLLSVTQVEPGLATRAALSNFANLDTSIGGNTPDMWPVIGPINSGFGEREDPILGSGEGEFHKGVDIGAPNGTPVHAPAAGRVVKAGMGSGYGREIAIDHGNGITTVYGHLSGYNVVPGQMVAKGEVIGYVGHSGRTTGFHLHYEVQIRGTAVNPHKYLRTTMASLGGEAP</sequence>
<dbReference type="EMBL" id="FNVA01000002">
    <property type="protein sequence ID" value="SEF99624.1"/>
    <property type="molecule type" value="Genomic_DNA"/>
</dbReference>
<feature type="domain" description="M23ase beta-sheet core" evidence="2">
    <location>
        <begin position="230"/>
        <end position="324"/>
    </location>
</feature>
<evidence type="ECO:0000313" key="4">
    <source>
        <dbReference type="Proteomes" id="UP000236728"/>
    </source>
</evidence>
<dbReference type="Proteomes" id="UP000236728">
    <property type="component" value="Unassembled WGS sequence"/>
</dbReference>
<evidence type="ECO:0000313" key="3">
    <source>
        <dbReference type="EMBL" id="SEF99624.1"/>
    </source>
</evidence>
<reference evidence="3 4" key="1">
    <citation type="submission" date="2016-10" db="EMBL/GenBank/DDBJ databases">
        <authorList>
            <person name="de Groot N.N."/>
        </authorList>
    </citation>
    <scope>NUCLEOTIDE SEQUENCE [LARGE SCALE GENOMIC DNA]</scope>
    <source>
        <strain evidence="3 4">DSM 22489</strain>
    </source>
</reference>
<dbReference type="SUPFAM" id="SSF51261">
    <property type="entry name" value="Duplicated hybrid motif"/>
    <property type="match status" value="1"/>
</dbReference>
<dbReference type="AlphaFoldDB" id="A0A1H5WJI0"/>
<keyword evidence="1" id="KW-0472">Membrane</keyword>
<accession>A0A1H5WJI0</accession>
<feature type="transmembrane region" description="Helical" evidence="1">
    <location>
        <begin position="26"/>
        <end position="45"/>
    </location>
</feature>
<dbReference type="Pfam" id="PF01551">
    <property type="entry name" value="Peptidase_M23"/>
    <property type="match status" value="1"/>
</dbReference>
<name>A0A1H5WJI0_9BACT</name>
<keyword evidence="4" id="KW-1185">Reference proteome</keyword>
<dbReference type="RefSeq" id="WP_103932520.1">
    <property type="nucleotide sequence ID" value="NZ_FNVA01000002.1"/>
</dbReference>
<dbReference type="InterPro" id="IPR050570">
    <property type="entry name" value="Cell_wall_metabolism_enzyme"/>
</dbReference>
<keyword evidence="1" id="KW-0812">Transmembrane</keyword>
<dbReference type="PANTHER" id="PTHR21666:SF270">
    <property type="entry name" value="MUREIN HYDROLASE ACTIVATOR ENVC"/>
    <property type="match status" value="1"/>
</dbReference>
<protein>
    <submittedName>
        <fullName evidence="3">Peptidase family M23</fullName>
    </submittedName>
</protein>
<evidence type="ECO:0000256" key="1">
    <source>
        <dbReference type="SAM" id="Phobius"/>
    </source>
</evidence>
<dbReference type="Gene3D" id="2.70.70.10">
    <property type="entry name" value="Glucose Permease (Domain IIA)"/>
    <property type="match status" value="1"/>
</dbReference>
<proteinExistence type="predicted"/>
<keyword evidence="1" id="KW-1133">Transmembrane helix</keyword>
<dbReference type="OrthoDB" id="9809488at2"/>
<dbReference type="CDD" id="cd12797">
    <property type="entry name" value="M23_peptidase"/>
    <property type="match status" value="1"/>
</dbReference>
<dbReference type="InterPro" id="IPR016047">
    <property type="entry name" value="M23ase_b-sheet_dom"/>
</dbReference>
<organism evidence="3 4">
    <name type="scientific">Bryocella elongata</name>
    <dbReference type="NCBI Taxonomy" id="863522"/>
    <lineage>
        <taxon>Bacteria</taxon>
        <taxon>Pseudomonadati</taxon>
        <taxon>Acidobacteriota</taxon>
        <taxon>Terriglobia</taxon>
        <taxon>Terriglobales</taxon>
        <taxon>Acidobacteriaceae</taxon>
        <taxon>Bryocella</taxon>
    </lineage>
</organism>
<dbReference type="GO" id="GO:0004222">
    <property type="term" value="F:metalloendopeptidase activity"/>
    <property type="evidence" value="ECO:0007669"/>
    <property type="project" value="TreeGrafter"/>
</dbReference>
<gene>
    <name evidence="3" type="ORF">SAMN05421819_1609</name>
</gene>